<dbReference type="SMART" id="SM00542">
    <property type="entry name" value="FYRC"/>
    <property type="match status" value="1"/>
</dbReference>
<dbReference type="GeneID" id="115630079"/>
<evidence type="ECO:0000313" key="4">
    <source>
        <dbReference type="RefSeq" id="XP_030382564.1"/>
    </source>
</evidence>
<dbReference type="PROSITE" id="PS51543">
    <property type="entry name" value="FYRC"/>
    <property type="match status" value="1"/>
</dbReference>
<keyword evidence="2" id="KW-0539">Nucleus</keyword>
<evidence type="ECO:0000313" key="3">
    <source>
        <dbReference type="Proteomes" id="UP000504634"/>
    </source>
</evidence>
<dbReference type="InterPro" id="IPR040092">
    <property type="entry name" value="TBRG1"/>
</dbReference>
<comment type="subcellular location">
    <subcellularLocation>
        <location evidence="1">Nucleus</location>
    </subcellularLocation>
</comment>
<dbReference type="Gene3D" id="3.30.160.360">
    <property type="match status" value="1"/>
</dbReference>
<gene>
    <name evidence="4" type="primary">LOC115630079</name>
</gene>
<reference evidence="4" key="1">
    <citation type="submission" date="2025-08" db="UniProtKB">
        <authorList>
            <consortium name="RefSeq"/>
        </authorList>
    </citation>
    <scope>IDENTIFICATION</scope>
    <source>
        <strain evidence="4">11010-0011.00</strain>
        <tissue evidence="4">Whole body</tissue>
    </source>
</reference>
<dbReference type="GO" id="GO:0005634">
    <property type="term" value="C:nucleus"/>
    <property type="evidence" value="ECO:0007669"/>
    <property type="project" value="UniProtKB-SubCell"/>
</dbReference>
<dbReference type="InterPro" id="IPR003888">
    <property type="entry name" value="FYrich_N"/>
</dbReference>
<dbReference type="Proteomes" id="UP000504634">
    <property type="component" value="Unplaced"/>
</dbReference>
<keyword evidence="3" id="KW-1185">Reference proteome</keyword>
<dbReference type="Pfam" id="PF05964">
    <property type="entry name" value="FYRN"/>
    <property type="match status" value="1"/>
</dbReference>
<evidence type="ECO:0000256" key="2">
    <source>
        <dbReference type="ARBA" id="ARBA00023242"/>
    </source>
</evidence>
<dbReference type="PROSITE" id="PS51542">
    <property type="entry name" value="FYRN"/>
    <property type="match status" value="1"/>
</dbReference>
<proteinExistence type="predicted"/>
<evidence type="ECO:0000256" key="1">
    <source>
        <dbReference type="ARBA" id="ARBA00004123"/>
    </source>
</evidence>
<dbReference type="InterPro" id="IPR003889">
    <property type="entry name" value="FYrich_C"/>
</dbReference>
<dbReference type="Pfam" id="PF05965">
    <property type="entry name" value="FYRC"/>
    <property type="match status" value="1"/>
</dbReference>
<dbReference type="AlphaFoldDB" id="A0A6J2U2E7"/>
<dbReference type="PANTHER" id="PTHR22715">
    <property type="entry name" value="TRANSFORMING GROWTH FACTOR BETA REGULATED GENE 1"/>
    <property type="match status" value="1"/>
</dbReference>
<sequence length="270" mass="30877">MNLKYKKKYNRLKRCVKNCVVENSSVGDVLCFLQAELAAGREERMYLIERLMFHEGLERNPLPRNNFMGDGDEALFKKKIGTRNKSTTLMQKKKNSMFPINLNNLLVHSLGEIIPVNPNFHCAYWIYPVGYVATRIYAHPKDPRKKCVFTCKILNNAGIPQFQIIPDNDLDSVFFGETASACHEGLLKAIQQSLKDSVKLSFDVKGELFFGLSNIKIQSLIKGDPGFKFCANFRGFDIHRETNLFEDQDPSLCFEALQLLINNSLRAKEK</sequence>
<protein>
    <submittedName>
        <fullName evidence="4">Transforming growth factor beta regulator 1</fullName>
    </submittedName>
</protein>
<dbReference type="PANTHER" id="PTHR22715:SF0">
    <property type="entry name" value="TRANSFORMING GROWTH FACTOR BETA REGULATOR 1"/>
    <property type="match status" value="1"/>
</dbReference>
<dbReference type="OrthoDB" id="285793at2759"/>
<accession>A0A6J2U2E7</accession>
<name>A0A6J2U2E7_DROLE</name>
<dbReference type="GO" id="GO:0051726">
    <property type="term" value="P:regulation of cell cycle"/>
    <property type="evidence" value="ECO:0007669"/>
    <property type="project" value="TreeGrafter"/>
</dbReference>
<dbReference type="SMART" id="SM00541">
    <property type="entry name" value="FYRN"/>
    <property type="match status" value="1"/>
</dbReference>
<organism evidence="3 4">
    <name type="scientific">Drosophila lebanonensis</name>
    <name type="common">Fruit fly</name>
    <name type="synonym">Scaptodrosophila lebanonensis</name>
    <dbReference type="NCBI Taxonomy" id="7225"/>
    <lineage>
        <taxon>Eukaryota</taxon>
        <taxon>Metazoa</taxon>
        <taxon>Ecdysozoa</taxon>
        <taxon>Arthropoda</taxon>
        <taxon>Hexapoda</taxon>
        <taxon>Insecta</taxon>
        <taxon>Pterygota</taxon>
        <taxon>Neoptera</taxon>
        <taxon>Endopterygota</taxon>
        <taxon>Diptera</taxon>
        <taxon>Brachycera</taxon>
        <taxon>Muscomorpha</taxon>
        <taxon>Ephydroidea</taxon>
        <taxon>Drosophilidae</taxon>
        <taxon>Scaptodrosophila</taxon>
    </lineage>
</organism>
<dbReference type="RefSeq" id="XP_030382564.1">
    <property type="nucleotide sequence ID" value="XM_030526704.1"/>
</dbReference>